<dbReference type="Proteomes" id="UP000178240">
    <property type="component" value="Unassembled WGS sequence"/>
</dbReference>
<proteinExistence type="predicted"/>
<accession>A0A1G1Y1U8</accession>
<gene>
    <name evidence="2" type="ORF">A2744_04705</name>
</gene>
<feature type="transmembrane region" description="Helical" evidence="1">
    <location>
        <begin position="60"/>
        <end position="82"/>
    </location>
</feature>
<feature type="transmembrane region" description="Helical" evidence="1">
    <location>
        <begin position="131"/>
        <end position="156"/>
    </location>
</feature>
<keyword evidence="1" id="KW-0472">Membrane</keyword>
<reference evidence="2 3" key="1">
    <citation type="journal article" date="2016" name="Nat. Commun.">
        <title>Thousands of microbial genomes shed light on interconnected biogeochemical processes in an aquifer system.</title>
        <authorList>
            <person name="Anantharaman K."/>
            <person name="Brown C.T."/>
            <person name="Hug L.A."/>
            <person name="Sharon I."/>
            <person name="Castelle C.J."/>
            <person name="Probst A.J."/>
            <person name="Thomas B.C."/>
            <person name="Singh A."/>
            <person name="Wilkins M.J."/>
            <person name="Karaoz U."/>
            <person name="Brodie E.L."/>
            <person name="Williams K.H."/>
            <person name="Hubbard S.S."/>
            <person name="Banfield J.F."/>
        </authorList>
    </citation>
    <scope>NUCLEOTIDE SEQUENCE [LARGE SCALE GENOMIC DNA]</scope>
</reference>
<sequence length="211" mass="24539">MLSFFIKNRNYLILYFTLAYVAAFAVNAYVHRNLEFIYYTILLVGLIYLVVYIHQYLRLGFFLIFNISLLGFFHLLGGNSYIGAVRLYEYYLAPNFFRYDNFVHSYASFIATILLYTLTADFIDERARKRFGIVCLGLVLMTLGLGSINEILEFLAVIFFDAAQQVGDYYNNSLDLVFNTVGSIIGCFVVYLYLERPRILKKIHDKINQSN</sequence>
<name>A0A1G1Y1U8_9BACT</name>
<evidence type="ECO:0000313" key="3">
    <source>
        <dbReference type="Proteomes" id="UP000178240"/>
    </source>
</evidence>
<feature type="transmembrane region" description="Helical" evidence="1">
    <location>
        <begin position="176"/>
        <end position="194"/>
    </location>
</feature>
<comment type="caution">
    <text evidence="2">The sequence shown here is derived from an EMBL/GenBank/DDBJ whole genome shotgun (WGS) entry which is preliminary data.</text>
</comment>
<feature type="transmembrane region" description="Helical" evidence="1">
    <location>
        <begin position="12"/>
        <end position="30"/>
    </location>
</feature>
<organism evidence="2 3">
    <name type="scientific">Candidatus Buchananbacteria bacterium RIFCSPHIGHO2_01_FULL_44_11</name>
    <dbReference type="NCBI Taxonomy" id="1797535"/>
    <lineage>
        <taxon>Bacteria</taxon>
        <taxon>Candidatus Buchananiibacteriota</taxon>
    </lineage>
</organism>
<evidence type="ECO:0000256" key="1">
    <source>
        <dbReference type="SAM" id="Phobius"/>
    </source>
</evidence>
<dbReference type="AlphaFoldDB" id="A0A1G1Y1U8"/>
<dbReference type="STRING" id="1797535.A2744_04705"/>
<protein>
    <submittedName>
        <fullName evidence="2">Uncharacterized protein</fullName>
    </submittedName>
</protein>
<feature type="transmembrane region" description="Helical" evidence="1">
    <location>
        <begin position="102"/>
        <end position="119"/>
    </location>
</feature>
<dbReference type="EMBL" id="MHIE01000006">
    <property type="protein sequence ID" value="OGY46262.1"/>
    <property type="molecule type" value="Genomic_DNA"/>
</dbReference>
<dbReference type="Pfam" id="PF09997">
    <property type="entry name" value="DUF2238"/>
    <property type="match status" value="1"/>
</dbReference>
<keyword evidence="1" id="KW-1133">Transmembrane helix</keyword>
<keyword evidence="1" id="KW-0812">Transmembrane</keyword>
<feature type="transmembrane region" description="Helical" evidence="1">
    <location>
        <begin position="36"/>
        <end position="53"/>
    </location>
</feature>
<evidence type="ECO:0000313" key="2">
    <source>
        <dbReference type="EMBL" id="OGY46262.1"/>
    </source>
</evidence>
<dbReference type="InterPro" id="IPR014509">
    <property type="entry name" value="YjdF-like"/>
</dbReference>